<protein>
    <submittedName>
        <fullName evidence="2">Uncharacterized protein</fullName>
    </submittedName>
</protein>
<dbReference type="eggNOG" id="ENOG502SAY0">
    <property type="taxonomic scope" value="Eukaryota"/>
</dbReference>
<dbReference type="Proteomes" id="UP000013776">
    <property type="component" value="Unassembled WGS sequence"/>
</dbReference>
<evidence type="ECO:0000313" key="2">
    <source>
        <dbReference type="EMBL" id="CCG81479.1"/>
    </source>
</evidence>
<gene>
    <name evidence="2" type="ORF">TAPDE_001312</name>
</gene>
<keyword evidence="3" id="KW-1185">Reference proteome</keyword>
<feature type="compositionally biased region" description="Basic and acidic residues" evidence="1">
    <location>
        <begin position="166"/>
        <end position="183"/>
    </location>
</feature>
<comment type="caution">
    <text evidence="2">The sequence shown here is derived from an EMBL/GenBank/DDBJ whole genome shotgun (WGS) entry which is preliminary data.</text>
</comment>
<sequence length="183" mass="20198">MGSSASKVTRKFPTKVPDSSKVYKPVRDLGEYAAEAPKLQNRPSPHVEGTKNESVERDGQDPQFLQMLRQAGPVQYSDAAKTVPVRRDDPMAGMFQARARLEKESHAASERPDGEALRAHLEMSDIVALLDARKAGLADGDIERRFRLDPSVLSRLGTAVNTPTETGEKDDLGNIKAEWKDRT</sequence>
<proteinExistence type="predicted"/>
<organism evidence="2 3">
    <name type="scientific">Taphrina deformans (strain PYCC 5710 / ATCC 11124 / CBS 356.35 / IMI 108563 / JCM 9778 / NBRC 8474)</name>
    <name type="common">Peach leaf curl fungus</name>
    <name type="synonym">Lalaria deformans</name>
    <dbReference type="NCBI Taxonomy" id="1097556"/>
    <lineage>
        <taxon>Eukaryota</taxon>
        <taxon>Fungi</taxon>
        <taxon>Dikarya</taxon>
        <taxon>Ascomycota</taxon>
        <taxon>Taphrinomycotina</taxon>
        <taxon>Taphrinomycetes</taxon>
        <taxon>Taphrinales</taxon>
        <taxon>Taphrinaceae</taxon>
        <taxon>Taphrina</taxon>
    </lineage>
</organism>
<name>R4XDR4_TAPDE</name>
<feature type="region of interest" description="Disordered" evidence="1">
    <location>
        <begin position="1"/>
        <end position="61"/>
    </location>
</feature>
<reference evidence="2 3" key="1">
    <citation type="journal article" date="2013" name="MBio">
        <title>Genome sequencing of the plant pathogen Taphrina deformans, the causal agent of peach leaf curl.</title>
        <authorList>
            <person name="Cisse O.H."/>
            <person name="Almeida J.M.G.C.F."/>
            <person name="Fonseca A."/>
            <person name="Kumar A.A."/>
            <person name="Salojaervi J."/>
            <person name="Overmyer K."/>
            <person name="Hauser P.M."/>
            <person name="Pagni M."/>
        </authorList>
    </citation>
    <scope>NUCLEOTIDE SEQUENCE [LARGE SCALE GENOMIC DNA]</scope>
    <source>
        <strain evidence="3">PYCC 5710 / ATCC 11124 / CBS 356.35 / IMI 108563 / JCM 9778 / NBRC 8474</strain>
    </source>
</reference>
<accession>R4XDR4</accession>
<evidence type="ECO:0000313" key="3">
    <source>
        <dbReference type="Proteomes" id="UP000013776"/>
    </source>
</evidence>
<dbReference type="AlphaFoldDB" id="R4XDR4"/>
<evidence type="ECO:0000256" key="1">
    <source>
        <dbReference type="SAM" id="MobiDB-lite"/>
    </source>
</evidence>
<feature type="region of interest" description="Disordered" evidence="1">
    <location>
        <begin position="70"/>
        <end position="89"/>
    </location>
</feature>
<feature type="compositionally biased region" description="Basic and acidic residues" evidence="1">
    <location>
        <begin position="48"/>
        <end position="60"/>
    </location>
</feature>
<dbReference type="VEuPathDB" id="FungiDB:TAPDE_001312"/>
<dbReference type="EMBL" id="CAHR02000041">
    <property type="protein sequence ID" value="CCG81479.1"/>
    <property type="molecule type" value="Genomic_DNA"/>
</dbReference>
<feature type="region of interest" description="Disordered" evidence="1">
    <location>
        <begin position="157"/>
        <end position="183"/>
    </location>
</feature>
<dbReference type="OrthoDB" id="4085451at2759"/>